<gene>
    <name evidence="2" type="ORF">AN964_12185</name>
</gene>
<dbReference type="RefSeq" id="WP_055739937.1">
    <property type="nucleotide sequence ID" value="NZ_JAAIWL010000009.1"/>
</dbReference>
<dbReference type="AlphaFoldDB" id="A0A0Q3WXU9"/>
<sequence length="146" mass="17400">MNNKRYLIIGLALITIIIIYFIKNYYGYREKALDDVISYDIKNFESLVFNEGVEQFERRTDNKAHAEKFNDFLSQYRVKKMKDSEWNGNVSKEKGFLVTIYTTRGPIMASIYEHRLTFYNDGAYYKVINGPIDIDWVKVYIDKFKQ</sequence>
<evidence type="ECO:0000313" key="3">
    <source>
        <dbReference type="Proteomes" id="UP000051888"/>
    </source>
</evidence>
<evidence type="ECO:0000313" key="2">
    <source>
        <dbReference type="EMBL" id="KQL54179.1"/>
    </source>
</evidence>
<proteinExistence type="predicted"/>
<dbReference type="OrthoDB" id="2437154at2"/>
<dbReference type="EMBL" id="LJJC01000004">
    <property type="protein sequence ID" value="KQL54179.1"/>
    <property type="molecule type" value="Genomic_DNA"/>
</dbReference>
<feature type="transmembrane region" description="Helical" evidence="1">
    <location>
        <begin position="6"/>
        <end position="22"/>
    </location>
</feature>
<comment type="caution">
    <text evidence="2">The sequence shown here is derived from an EMBL/GenBank/DDBJ whole genome shotgun (WGS) entry which is preliminary data.</text>
</comment>
<evidence type="ECO:0000256" key="1">
    <source>
        <dbReference type="SAM" id="Phobius"/>
    </source>
</evidence>
<dbReference type="Proteomes" id="UP000051888">
    <property type="component" value="Unassembled WGS sequence"/>
</dbReference>
<keyword evidence="1" id="KW-0472">Membrane</keyword>
<organism evidence="2 3">
    <name type="scientific">Heyndrickxia shackletonii</name>
    <dbReference type="NCBI Taxonomy" id="157838"/>
    <lineage>
        <taxon>Bacteria</taxon>
        <taxon>Bacillati</taxon>
        <taxon>Bacillota</taxon>
        <taxon>Bacilli</taxon>
        <taxon>Bacillales</taxon>
        <taxon>Bacillaceae</taxon>
        <taxon>Heyndrickxia</taxon>
    </lineage>
</organism>
<protein>
    <submittedName>
        <fullName evidence="2">Uncharacterized protein</fullName>
    </submittedName>
</protein>
<keyword evidence="3" id="KW-1185">Reference proteome</keyword>
<accession>A0A0Q3WXU9</accession>
<keyword evidence="1" id="KW-1133">Transmembrane helix</keyword>
<keyword evidence="1" id="KW-0812">Transmembrane</keyword>
<name>A0A0Q3WXU9_9BACI</name>
<dbReference type="PATRIC" id="fig|157838.3.peg.2695"/>
<reference evidence="2 3" key="1">
    <citation type="submission" date="2015-09" db="EMBL/GenBank/DDBJ databases">
        <title>Genome sequencing project for genomic taxonomy and phylogenomics of Bacillus-like bacteria.</title>
        <authorList>
            <person name="Liu B."/>
            <person name="Wang J."/>
            <person name="Zhu Y."/>
            <person name="Liu G."/>
            <person name="Chen Q."/>
            <person name="Chen Z."/>
            <person name="Lan J."/>
            <person name="Che J."/>
            <person name="Ge C."/>
            <person name="Shi H."/>
            <person name="Pan Z."/>
            <person name="Liu X."/>
        </authorList>
    </citation>
    <scope>NUCLEOTIDE SEQUENCE [LARGE SCALE GENOMIC DNA]</scope>
    <source>
        <strain evidence="2 3">LMG 18435</strain>
    </source>
</reference>